<keyword evidence="1" id="KW-0732">Signal</keyword>
<comment type="caution">
    <text evidence="2">The sequence shown here is derived from an EMBL/GenBank/DDBJ whole genome shotgun (WGS) entry which is preliminary data.</text>
</comment>
<proteinExistence type="predicted"/>
<dbReference type="EMBL" id="CAXAMM010015347">
    <property type="protein sequence ID" value="CAK9036128.1"/>
    <property type="molecule type" value="Genomic_DNA"/>
</dbReference>
<feature type="chain" id="PRO_5047437157" evidence="1">
    <location>
        <begin position="19"/>
        <end position="1147"/>
    </location>
</feature>
<evidence type="ECO:0000313" key="3">
    <source>
        <dbReference type="Proteomes" id="UP001642464"/>
    </source>
</evidence>
<feature type="signal peptide" evidence="1">
    <location>
        <begin position="1"/>
        <end position="18"/>
    </location>
</feature>
<organism evidence="2 3">
    <name type="scientific">Durusdinium trenchii</name>
    <dbReference type="NCBI Taxonomy" id="1381693"/>
    <lineage>
        <taxon>Eukaryota</taxon>
        <taxon>Sar</taxon>
        <taxon>Alveolata</taxon>
        <taxon>Dinophyceae</taxon>
        <taxon>Suessiales</taxon>
        <taxon>Symbiodiniaceae</taxon>
        <taxon>Durusdinium</taxon>
    </lineage>
</organism>
<gene>
    <name evidence="2" type="ORF">SCF082_LOCUS21602</name>
</gene>
<accession>A0ABP0LAX2</accession>
<keyword evidence="3" id="KW-1185">Reference proteome</keyword>
<reference evidence="2 3" key="1">
    <citation type="submission" date="2024-02" db="EMBL/GenBank/DDBJ databases">
        <authorList>
            <person name="Chen Y."/>
            <person name="Shah S."/>
            <person name="Dougan E. K."/>
            <person name="Thang M."/>
            <person name="Chan C."/>
        </authorList>
    </citation>
    <scope>NUCLEOTIDE SEQUENCE [LARGE SCALE GENOMIC DNA]</scope>
</reference>
<name>A0ABP0LAX2_9DINO</name>
<evidence type="ECO:0000313" key="2">
    <source>
        <dbReference type="EMBL" id="CAK9036128.1"/>
    </source>
</evidence>
<sequence length="1147" mass="127874">MTCRLQAMLLWIASLGYANVRLGEQGKGRKIFLPHEAHSQEIVALGAKDAVQPNAIFGVVEVSSPFAYDFMALHSESTELQFDLWRNILPGAKQYVFPIQDAFRLFEPVPLLQCSDRALRGFLVHLEPGQAERLWSAVLASKSTWKDKAVPTLALRVCPQHAFLGSQGLLNAFVVPDQERRCQQGGSVSLFIDWKLLTGSKQPPPLPFSASLANPNLELDKSAAKQVTNVLKKFCQALDPTDEFDLVEYTQVSHLIRMMTDLQEQLDPVFFHKTCKDLRHRSAISSLKGSVRHKLKYNVTWLLQVLLMSDCLRNTGYLKKVILKSIELVVPPILLNVFRDALTDAAALVIPHKGTLSRQHSDLGDQMALEVDQANIEFLKSELMQHTLPSVSLGATGGTLAHKFHAALHSIFLEAGTSEEDLARYCSEICACTTDMGTEFALPLVAPMPVAEVFPWLKQETREGPVWSCDMDDFALVAAEHCSPAAEVSFCSALAFPGLLHIIHNAASDMLTVTEVLDGQVDCLAKVCALLSDRQNCTKLMERCFNEPVGKQLQHKLASFFCKVYRPRWGSVAYCCRALLEVKSVLLFGWSLEKFQGDGKKVGPDLEAANNSITSNLFWASLFVLDRLYELVRSCFEWAEGCQCHSHLDWGDVSKDIRERWEACPLRGLRAPEVCAGDFFAVFNKLQNEATVSVAAALNEVSTINKARLIQEFERCRSFVFHTFTLKLSAFSAPPLVISAIAHHSKVVAHDALRVCLQCVDDHPQIKLLQSEPLKFQAERFLDGTELIELPDLCAFMAGLRFSHVVERKVEGGHAKILRRGRAATQHTEAFDSLALRVSEICKHLDSDSKFLQSLSDLVGEARSPKQLVQRLGFGFHPACCNVRKHPWNKLWRQIVYRADKATLYRCNPPQIVIQEVPNHEAPLEQPEPQQLVSLDQSACYTAVLRDTALAFFHTQVQQLESSEAFRIYSCQAVPAATVPLQRKLHEQANLASMPLPVMLPGWVGGDCKLWFSIVSTAPYRSKRARTGSLTKTDLAISVHRCLDSNASFAYVLTTPVNLEYSEAAGVPVEQVPLVLTTHMFDLQSLKQASSWEVAQETFFVLDTGDPELTFDETASGLLASLVENKSFQLTDEHPLAYAEHLSAWKE</sequence>
<protein>
    <submittedName>
        <fullName evidence="2">Uncharacterized protein</fullName>
    </submittedName>
</protein>
<dbReference type="Proteomes" id="UP001642464">
    <property type="component" value="Unassembled WGS sequence"/>
</dbReference>
<evidence type="ECO:0000256" key="1">
    <source>
        <dbReference type="SAM" id="SignalP"/>
    </source>
</evidence>